<dbReference type="EMBL" id="JBHRVV010000001">
    <property type="protein sequence ID" value="MFC3457234.1"/>
    <property type="molecule type" value="Genomic_DNA"/>
</dbReference>
<accession>A0ABV7PDI8</accession>
<keyword evidence="2" id="KW-1185">Reference proteome</keyword>
<organism evidence="1 2">
    <name type="scientific">Massilia haematophila</name>
    <dbReference type="NCBI Taxonomy" id="457923"/>
    <lineage>
        <taxon>Bacteria</taxon>
        <taxon>Pseudomonadati</taxon>
        <taxon>Pseudomonadota</taxon>
        <taxon>Betaproteobacteria</taxon>
        <taxon>Burkholderiales</taxon>
        <taxon>Oxalobacteraceae</taxon>
        <taxon>Telluria group</taxon>
        <taxon>Massilia</taxon>
    </lineage>
</organism>
<sequence>MDIRQHPRFLKFFGEVKDAVTKAKLLASIKRLAAGNPGKAKSVGEGVWELKIDYGPGWRIYYTKVGSEIMILLTGGTKNGQQQDIETAKQMAREIGQ</sequence>
<gene>
    <name evidence="1" type="ORF">ACFOPH_03075</name>
</gene>
<dbReference type="Proteomes" id="UP001595665">
    <property type="component" value="Unassembled WGS sequence"/>
</dbReference>
<comment type="caution">
    <text evidence="1">The sequence shown here is derived from an EMBL/GenBank/DDBJ whole genome shotgun (WGS) entry which is preliminary data.</text>
</comment>
<dbReference type="PANTHER" id="PTHR41791">
    <property type="entry name" value="SSL7039 PROTEIN"/>
    <property type="match status" value="1"/>
</dbReference>
<dbReference type="NCBIfam" id="TIGR02683">
    <property type="entry name" value="upstrm_HI1419"/>
    <property type="match status" value="1"/>
</dbReference>
<proteinExistence type="predicted"/>
<evidence type="ECO:0000313" key="1">
    <source>
        <dbReference type="EMBL" id="MFC3457234.1"/>
    </source>
</evidence>
<dbReference type="PIRSF" id="PIRSF028744">
    <property type="entry name" value="Addict_mod_HI1419"/>
    <property type="match status" value="1"/>
</dbReference>
<dbReference type="InterPro" id="IPR009241">
    <property type="entry name" value="HigB-like"/>
</dbReference>
<dbReference type="InterPro" id="IPR014056">
    <property type="entry name" value="TypeIITA-like_toxin_pred"/>
</dbReference>
<dbReference type="PANTHER" id="PTHR41791:SF1">
    <property type="entry name" value="SSL7039 PROTEIN"/>
    <property type="match status" value="1"/>
</dbReference>
<name>A0ABV7PDI8_9BURK</name>
<evidence type="ECO:0000313" key="2">
    <source>
        <dbReference type="Proteomes" id="UP001595665"/>
    </source>
</evidence>
<reference evidence="2" key="1">
    <citation type="journal article" date="2019" name="Int. J. Syst. Evol. Microbiol.">
        <title>The Global Catalogue of Microorganisms (GCM) 10K type strain sequencing project: providing services to taxonomists for standard genome sequencing and annotation.</title>
        <authorList>
            <consortium name="The Broad Institute Genomics Platform"/>
            <consortium name="The Broad Institute Genome Sequencing Center for Infectious Disease"/>
            <person name="Wu L."/>
            <person name="Ma J."/>
        </authorList>
    </citation>
    <scope>NUCLEOTIDE SEQUENCE [LARGE SCALE GENOMIC DNA]</scope>
    <source>
        <strain evidence="2">CCM 7480</strain>
    </source>
</reference>
<dbReference type="RefSeq" id="WP_379733470.1">
    <property type="nucleotide sequence ID" value="NZ_JBHRVV010000001.1"/>
</dbReference>
<dbReference type="Pfam" id="PF05973">
    <property type="entry name" value="Gp49"/>
    <property type="match status" value="1"/>
</dbReference>
<protein>
    <submittedName>
        <fullName evidence="1">Type II toxin-antitoxin system RelE/ParE family toxin</fullName>
    </submittedName>
</protein>